<dbReference type="Proteomes" id="UP000770015">
    <property type="component" value="Unassembled WGS sequence"/>
</dbReference>
<dbReference type="AlphaFoldDB" id="A0A9P9ABA5"/>
<dbReference type="Gene3D" id="1.20.1280.50">
    <property type="match status" value="1"/>
</dbReference>
<dbReference type="EMBL" id="JAGSXJ010000010">
    <property type="protein sequence ID" value="KAH6687749.1"/>
    <property type="molecule type" value="Genomic_DNA"/>
</dbReference>
<dbReference type="SUPFAM" id="SSF81383">
    <property type="entry name" value="F-box domain"/>
    <property type="match status" value="1"/>
</dbReference>
<organism evidence="2 3">
    <name type="scientific">Plectosphaerella plurivora</name>
    <dbReference type="NCBI Taxonomy" id="936078"/>
    <lineage>
        <taxon>Eukaryota</taxon>
        <taxon>Fungi</taxon>
        <taxon>Dikarya</taxon>
        <taxon>Ascomycota</taxon>
        <taxon>Pezizomycotina</taxon>
        <taxon>Sordariomycetes</taxon>
        <taxon>Hypocreomycetidae</taxon>
        <taxon>Glomerellales</taxon>
        <taxon>Plectosphaerellaceae</taxon>
        <taxon>Plectosphaerella</taxon>
    </lineage>
</organism>
<dbReference type="OrthoDB" id="3800738at2759"/>
<dbReference type="InterPro" id="IPR036047">
    <property type="entry name" value="F-box-like_dom_sf"/>
</dbReference>
<keyword evidence="3" id="KW-1185">Reference proteome</keyword>
<evidence type="ECO:0000313" key="2">
    <source>
        <dbReference type="EMBL" id="KAH6687749.1"/>
    </source>
</evidence>
<evidence type="ECO:0000313" key="3">
    <source>
        <dbReference type="Proteomes" id="UP000770015"/>
    </source>
</evidence>
<accession>A0A9P9ABA5</accession>
<dbReference type="Pfam" id="PF12937">
    <property type="entry name" value="F-box-like"/>
    <property type="match status" value="1"/>
</dbReference>
<comment type="caution">
    <text evidence="2">The sequence shown here is derived from an EMBL/GenBank/DDBJ whole genome shotgun (WGS) entry which is preliminary data.</text>
</comment>
<sequence>MTDACQVPEILEVILLHLDITDLLLSANRVSRTWHDVVNNTPSLRRVLHFDPYPAPDPDITSASPSRPALMPNPLLVKAFGPIFFDSTLSDHPDDIDIGWFRRAHAFHSMPWTAHPRREHLNANRLLEALPPHPDLDPALPTDAVDRRRFTVRGASWRRMLVSNPPPPRLACAWHDGSTRTHAVTLTEPVDEAGLRMGQFYDFLQ</sequence>
<feature type="domain" description="F-box" evidence="1">
    <location>
        <begin position="8"/>
        <end position="49"/>
    </location>
</feature>
<dbReference type="InterPro" id="IPR001810">
    <property type="entry name" value="F-box_dom"/>
</dbReference>
<gene>
    <name evidence="2" type="ORF">F5X68DRAFT_239138</name>
</gene>
<dbReference type="CDD" id="cd09917">
    <property type="entry name" value="F-box_SF"/>
    <property type="match status" value="1"/>
</dbReference>
<proteinExistence type="predicted"/>
<reference evidence="2" key="1">
    <citation type="journal article" date="2021" name="Nat. Commun.">
        <title>Genetic determinants of endophytism in the Arabidopsis root mycobiome.</title>
        <authorList>
            <person name="Mesny F."/>
            <person name="Miyauchi S."/>
            <person name="Thiergart T."/>
            <person name="Pickel B."/>
            <person name="Atanasova L."/>
            <person name="Karlsson M."/>
            <person name="Huettel B."/>
            <person name="Barry K.W."/>
            <person name="Haridas S."/>
            <person name="Chen C."/>
            <person name="Bauer D."/>
            <person name="Andreopoulos W."/>
            <person name="Pangilinan J."/>
            <person name="LaButti K."/>
            <person name="Riley R."/>
            <person name="Lipzen A."/>
            <person name="Clum A."/>
            <person name="Drula E."/>
            <person name="Henrissat B."/>
            <person name="Kohler A."/>
            <person name="Grigoriev I.V."/>
            <person name="Martin F.M."/>
            <person name="Hacquard S."/>
        </authorList>
    </citation>
    <scope>NUCLEOTIDE SEQUENCE</scope>
    <source>
        <strain evidence="2">MPI-SDFR-AT-0117</strain>
    </source>
</reference>
<evidence type="ECO:0000259" key="1">
    <source>
        <dbReference type="Pfam" id="PF12937"/>
    </source>
</evidence>
<name>A0A9P9ABA5_9PEZI</name>
<protein>
    <recommendedName>
        <fullName evidence="1">F-box domain-containing protein</fullName>
    </recommendedName>
</protein>